<sequence>MSTGFDPHTFADIEALLTDSFGTRVTIERIEPLDRPWVMRAHLTDESGLPDTVIVKCARTRGYSLRSAGELMRCEHAALAFIPEDLHQDVAPRLFGASPDSRLLVMEDLLPRVELTEWLRRDGHTPATEIELTAFASSLGELAAASVGHAALFDARRTALGSDAARLSDVKHPHTGLWRSGVTHANSLGSPLSNAAVRDLDAAVAELAAPGPFLALTNGDAEAHNFMTGLNDGGWLIDFEGAGFRHALTAATSFVVPGPSWLEVSGPGQIEAFRTAVARTIPEAEDDRRFGFGLASASLMWVLIRAERLEMLDSRTPGDDSRYQMVALLDAGARVAEAYRVLPGLVAWCRQTAALLRRRWPDTDIDAVAPYTWRRR</sequence>
<dbReference type="InParanoid" id="A0A543B3J9"/>
<dbReference type="Proteomes" id="UP000317043">
    <property type="component" value="Unassembled WGS sequence"/>
</dbReference>
<proteinExistence type="predicted"/>
<dbReference type="SUPFAM" id="SSF56112">
    <property type="entry name" value="Protein kinase-like (PK-like)"/>
    <property type="match status" value="1"/>
</dbReference>
<organism evidence="1 2">
    <name type="scientific">Stackebrandtia endophytica</name>
    <dbReference type="NCBI Taxonomy" id="1496996"/>
    <lineage>
        <taxon>Bacteria</taxon>
        <taxon>Bacillati</taxon>
        <taxon>Actinomycetota</taxon>
        <taxon>Actinomycetes</taxon>
        <taxon>Glycomycetales</taxon>
        <taxon>Glycomycetaceae</taxon>
        <taxon>Stackebrandtia</taxon>
    </lineage>
</organism>
<reference evidence="1 2" key="1">
    <citation type="submission" date="2019-06" db="EMBL/GenBank/DDBJ databases">
        <title>Sequencing the genomes of 1000 actinobacteria strains.</title>
        <authorList>
            <person name="Klenk H.-P."/>
        </authorList>
    </citation>
    <scope>NUCLEOTIDE SEQUENCE [LARGE SCALE GENOMIC DNA]</scope>
    <source>
        <strain evidence="1 2">DSM 45928</strain>
    </source>
</reference>
<evidence type="ECO:0000313" key="2">
    <source>
        <dbReference type="Proteomes" id="UP000317043"/>
    </source>
</evidence>
<evidence type="ECO:0008006" key="3">
    <source>
        <dbReference type="Google" id="ProtNLM"/>
    </source>
</evidence>
<gene>
    <name evidence="1" type="ORF">FB566_5013</name>
</gene>
<accession>A0A543B3J9</accession>
<evidence type="ECO:0000313" key="1">
    <source>
        <dbReference type="EMBL" id="TQL79408.1"/>
    </source>
</evidence>
<dbReference type="AlphaFoldDB" id="A0A543B3J9"/>
<keyword evidence="2" id="KW-1185">Reference proteome</keyword>
<comment type="caution">
    <text evidence="1">The sequence shown here is derived from an EMBL/GenBank/DDBJ whole genome shotgun (WGS) entry which is preliminary data.</text>
</comment>
<dbReference type="InterPro" id="IPR011009">
    <property type="entry name" value="Kinase-like_dom_sf"/>
</dbReference>
<dbReference type="EMBL" id="VFOW01000001">
    <property type="protein sequence ID" value="TQL79408.1"/>
    <property type="molecule type" value="Genomic_DNA"/>
</dbReference>
<protein>
    <recommendedName>
        <fullName evidence="3">Phosphotransferase family enzyme</fullName>
    </recommendedName>
</protein>
<name>A0A543B3J9_9ACTN</name>
<dbReference type="OrthoDB" id="5380378at2"/>
<dbReference type="RefSeq" id="WP_142044691.1">
    <property type="nucleotide sequence ID" value="NZ_JBHTGS010000002.1"/>
</dbReference>